<dbReference type="AlphaFoldDB" id="A0A418XBZ1"/>
<dbReference type="Pfam" id="PF10118">
    <property type="entry name" value="Metal_hydrol"/>
    <property type="match status" value="1"/>
</dbReference>
<protein>
    <submittedName>
        <fullName evidence="2">Metal-dependent hydrolase</fullName>
    </submittedName>
</protein>
<gene>
    <name evidence="2" type="ORF">D3879_18435</name>
</gene>
<sequence>MSEQPHRLEQRKVRFDFADTPLHWVPGEAEASHIMNTLHILLPAGEFWFCRVYNRALPLVTDAQVGEDVRGFIRQEAQHARAHDSALTPYLVRHGIDHRPFTKRLEWLFEKALCDYPLGENKLSRLLQTWWLRQRVGFIAAVEHFTCVLGDWIITTRSLDDADPVMLDLLRWHGAEEIEHRCVAHDLHVHLGGSILMRWLYMLIAVPALIFLFSAGSRLMMRQDPTTRYRPGFFKLWYELGKRDVLPPMGGTGRSVLRYFLPWFHPRSEGNIKVALDYLQNSPAAQRAATEAQRG</sequence>
<evidence type="ECO:0000313" key="2">
    <source>
        <dbReference type="EMBL" id="RJG10025.1"/>
    </source>
</evidence>
<evidence type="ECO:0000313" key="3">
    <source>
        <dbReference type="Proteomes" id="UP000284021"/>
    </source>
</evidence>
<dbReference type="PIRSF" id="PIRSF007580">
    <property type="entry name" value="UCP07580"/>
    <property type="match status" value="1"/>
</dbReference>
<name>A0A418XBZ1_9PSED</name>
<keyword evidence="3" id="KW-1185">Reference proteome</keyword>
<keyword evidence="1" id="KW-0812">Transmembrane</keyword>
<comment type="caution">
    <text evidence="2">The sequence shown here is derived from an EMBL/GenBank/DDBJ whole genome shotgun (WGS) entry which is preliminary data.</text>
</comment>
<dbReference type="InterPro" id="IPR016516">
    <property type="entry name" value="UCP07580"/>
</dbReference>
<dbReference type="EMBL" id="QYUR01000006">
    <property type="protein sequence ID" value="RJG10025.1"/>
    <property type="molecule type" value="Genomic_DNA"/>
</dbReference>
<keyword evidence="1" id="KW-0472">Membrane</keyword>
<organism evidence="2 3">
    <name type="scientific">Pseudomonas cavernicola</name>
    <dbReference type="NCBI Taxonomy" id="2320866"/>
    <lineage>
        <taxon>Bacteria</taxon>
        <taxon>Pseudomonadati</taxon>
        <taxon>Pseudomonadota</taxon>
        <taxon>Gammaproteobacteria</taxon>
        <taxon>Pseudomonadales</taxon>
        <taxon>Pseudomonadaceae</taxon>
        <taxon>Pseudomonas</taxon>
    </lineage>
</organism>
<dbReference type="RefSeq" id="WP_119955711.1">
    <property type="nucleotide sequence ID" value="NZ_QYUR01000006.1"/>
</dbReference>
<keyword evidence="1" id="KW-1133">Transmembrane helix</keyword>
<dbReference type="PANTHER" id="PTHR39456:SF1">
    <property type="entry name" value="METAL-DEPENDENT HYDROLASE"/>
    <property type="match status" value="1"/>
</dbReference>
<evidence type="ECO:0000256" key="1">
    <source>
        <dbReference type="SAM" id="Phobius"/>
    </source>
</evidence>
<feature type="transmembrane region" description="Helical" evidence="1">
    <location>
        <begin position="199"/>
        <end position="220"/>
    </location>
</feature>
<accession>A0A418XBZ1</accession>
<dbReference type="GO" id="GO:0016787">
    <property type="term" value="F:hydrolase activity"/>
    <property type="evidence" value="ECO:0007669"/>
    <property type="project" value="UniProtKB-KW"/>
</dbReference>
<keyword evidence="2" id="KW-0378">Hydrolase</keyword>
<reference evidence="2 3" key="1">
    <citation type="submission" date="2018-09" db="EMBL/GenBank/DDBJ databases">
        <authorList>
            <person name="Zhu H."/>
        </authorList>
    </citation>
    <scope>NUCLEOTIDE SEQUENCE [LARGE SCALE GENOMIC DNA]</scope>
    <source>
        <strain evidence="2 3">K1S02-6</strain>
    </source>
</reference>
<dbReference type="Proteomes" id="UP000284021">
    <property type="component" value="Unassembled WGS sequence"/>
</dbReference>
<dbReference type="PANTHER" id="PTHR39456">
    <property type="entry name" value="METAL-DEPENDENT HYDROLASE"/>
    <property type="match status" value="1"/>
</dbReference>
<proteinExistence type="predicted"/>
<dbReference type="OrthoDB" id="4760165at2"/>